<dbReference type="EMBL" id="OFSM01000014">
    <property type="protein sequence ID" value="SOY30227.1"/>
    <property type="molecule type" value="Genomic_DNA"/>
</dbReference>
<gene>
    <name evidence="3" type="ORF">AMURIS_02950</name>
</gene>
<evidence type="ECO:0000256" key="1">
    <source>
        <dbReference type="SAM" id="MobiDB-lite"/>
    </source>
</evidence>
<feature type="transmembrane region" description="Helical" evidence="2">
    <location>
        <begin position="249"/>
        <end position="268"/>
    </location>
</feature>
<organism evidence="3 4">
    <name type="scientific">Acetatifactor muris</name>
    <dbReference type="NCBI Taxonomy" id="879566"/>
    <lineage>
        <taxon>Bacteria</taxon>
        <taxon>Bacillati</taxon>
        <taxon>Bacillota</taxon>
        <taxon>Clostridia</taxon>
        <taxon>Lachnospirales</taxon>
        <taxon>Lachnospiraceae</taxon>
        <taxon>Acetatifactor</taxon>
    </lineage>
</organism>
<evidence type="ECO:0000313" key="4">
    <source>
        <dbReference type="Proteomes" id="UP000236311"/>
    </source>
</evidence>
<evidence type="ECO:0000256" key="2">
    <source>
        <dbReference type="SAM" id="Phobius"/>
    </source>
</evidence>
<feature type="region of interest" description="Disordered" evidence="1">
    <location>
        <begin position="30"/>
        <end position="68"/>
    </location>
</feature>
<keyword evidence="4" id="KW-1185">Reference proteome</keyword>
<feature type="transmembrane region" description="Helical" evidence="2">
    <location>
        <begin position="111"/>
        <end position="132"/>
    </location>
</feature>
<name>A0A2K4ZIB7_9FIRM</name>
<feature type="transmembrane region" description="Helical" evidence="2">
    <location>
        <begin position="217"/>
        <end position="237"/>
    </location>
</feature>
<keyword evidence="2" id="KW-1133">Transmembrane helix</keyword>
<feature type="transmembrane region" description="Helical" evidence="2">
    <location>
        <begin position="152"/>
        <end position="175"/>
    </location>
</feature>
<protein>
    <recommendedName>
        <fullName evidence="5">Yip1 domain protein</fullName>
    </recommendedName>
</protein>
<dbReference type="AlphaFoldDB" id="A0A2K4ZIB7"/>
<reference evidence="3 4" key="1">
    <citation type="submission" date="2018-01" db="EMBL/GenBank/DDBJ databases">
        <authorList>
            <person name="Gaut B.S."/>
            <person name="Morton B.R."/>
            <person name="Clegg M.T."/>
            <person name="Duvall M.R."/>
        </authorList>
    </citation>
    <scope>NUCLEOTIDE SEQUENCE [LARGE SCALE GENOMIC DNA]</scope>
    <source>
        <strain evidence="3">GP69</strain>
    </source>
</reference>
<dbReference type="Proteomes" id="UP000236311">
    <property type="component" value="Unassembled WGS sequence"/>
</dbReference>
<evidence type="ECO:0000313" key="3">
    <source>
        <dbReference type="EMBL" id="SOY30227.1"/>
    </source>
</evidence>
<keyword evidence="2" id="KW-0472">Membrane</keyword>
<accession>A0A2K4ZIB7</accession>
<proteinExistence type="predicted"/>
<feature type="compositionally biased region" description="Polar residues" evidence="1">
    <location>
        <begin position="34"/>
        <end position="44"/>
    </location>
</feature>
<dbReference type="RefSeq" id="WP_103240284.1">
    <property type="nucleotide sequence ID" value="NZ_JANJZD010000013.1"/>
</dbReference>
<keyword evidence="2" id="KW-0812">Transmembrane</keyword>
<sequence length="296" mass="31566">MAFCEFCGKELQEGEVCSCRAATAQAPETAAQSMDKNTAVESATQAPPVPPVQPAPAASGEGSASQPSVTITLPDKDALTSGLKKVLSTTLAVLKQPATEGRKFVEKGDKIAAIGIIAVQTLFSCLFSIIMVSRVNLALDLGKDYKFSGLKAFFLTLLFSLIFSGIMLLLLWGAAIIMKASTNLEQILSLTAVRSIGLLPMIILGNVFMIINTPTTISLGLVLYYGSFFLATVFLLGAVKGLTGVKDDLASYVVFGVMVVFILLFWLIGTKMALSLYIPGSIRDRIGNISSLMRMF</sequence>
<feature type="transmembrane region" description="Helical" evidence="2">
    <location>
        <begin position="187"/>
        <end position="211"/>
    </location>
</feature>
<feature type="compositionally biased region" description="Low complexity" evidence="1">
    <location>
        <begin position="55"/>
        <end position="68"/>
    </location>
</feature>
<evidence type="ECO:0008006" key="5">
    <source>
        <dbReference type="Google" id="ProtNLM"/>
    </source>
</evidence>